<gene>
    <name evidence="1" type="ORF">D3874_12705</name>
</gene>
<accession>A0A418WCR5</accession>
<keyword evidence="2" id="KW-1185">Reference proteome</keyword>
<dbReference type="OrthoDB" id="7341703at2"/>
<dbReference type="AlphaFoldDB" id="A0A418WCR5"/>
<reference evidence="1 2" key="1">
    <citation type="submission" date="2018-09" db="EMBL/GenBank/DDBJ databases">
        <authorList>
            <person name="Zhu H."/>
        </authorList>
    </citation>
    <scope>NUCLEOTIDE SEQUENCE [LARGE SCALE GENOMIC DNA]</scope>
    <source>
        <strain evidence="1 2">K1W22B-8</strain>
    </source>
</reference>
<evidence type="ECO:0000313" key="2">
    <source>
        <dbReference type="Proteomes" id="UP000284605"/>
    </source>
</evidence>
<dbReference type="Proteomes" id="UP000284605">
    <property type="component" value="Unassembled WGS sequence"/>
</dbReference>
<comment type="caution">
    <text evidence="1">The sequence shown here is derived from an EMBL/GenBank/DDBJ whole genome shotgun (WGS) entry which is preliminary data.</text>
</comment>
<dbReference type="EMBL" id="QYUK01000011">
    <property type="protein sequence ID" value="RJF87780.1"/>
    <property type="molecule type" value="Genomic_DNA"/>
</dbReference>
<proteinExistence type="predicted"/>
<name>A0A418WCR5_9PROT</name>
<organism evidence="1 2">
    <name type="scientific">Oleomonas cavernae</name>
    <dbReference type="NCBI Taxonomy" id="2320859"/>
    <lineage>
        <taxon>Bacteria</taxon>
        <taxon>Pseudomonadati</taxon>
        <taxon>Pseudomonadota</taxon>
        <taxon>Alphaproteobacteria</taxon>
        <taxon>Acetobacterales</taxon>
        <taxon>Acetobacteraceae</taxon>
        <taxon>Oleomonas</taxon>
    </lineage>
</organism>
<protein>
    <submittedName>
        <fullName evidence="1">Uncharacterized protein</fullName>
    </submittedName>
</protein>
<sequence>MTIANGITILVIGVSTVLGGCMAQGPVDLNLGRIPTWLSYLSGDDVKAACEAGGPDRIRFVYNAVWTEQVRAYDLKVTDYGAQMDEHVWGPGVLLAATAQGPQISADKASVGISKARLEALEGAMAADGVDGPAPRGEFLRSDNFYWVVARCRQGRFHFNAFQAPDARFAALTFPRHLFDADLTGIAINPPRPLDLPLLESGYGHDSDQRPFTAQVSANGLDIPRFF</sequence>
<evidence type="ECO:0000313" key="1">
    <source>
        <dbReference type="EMBL" id="RJF87780.1"/>
    </source>
</evidence>
<dbReference type="RefSeq" id="WP_119778416.1">
    <property type="nucleotide sequence ID" value="NZ_QYUK01000011.1"/>
</dbReference>